<evidence type="ECO:0000313" key="2">
    <source>
        <dbReference type="Proteomes" id="UP000643405"/>
    </source>
</evidence>
<organism evidence="1 2">
    <name type="scientific">Oryzicola mucosus</name>
    <dbReference type="NCBI Taxonomy" id="2767425"/>
    <lineage>
        <taxon>Bacteria</taxon>
        <taxon>Pseudomonadati</taxon>
        <taxon>Pseudomonadota</taxon>
        <taxon>Alphaproteobacteria</taxon>
        <taxon>Hyphomicrobiales</taxon>
        <taxon>Phyllobacteriaceae</taxon>
        <taxon>Oryzicola</taxon>
    </lineage>
</organism>
<dbReference type="AlphaFoldDB" id="A0A8J6PV79"/>
<keyword evidence="2" id="KW-1185">Reference proteome</keyword>
<dbReference type="EMBL" id="JACVVX010000006">
    <property type="protein sequence ID" value="MBD0416489.1"/>
    <property type="molecule type" value="Genomic_DNA"/>
</dbReference>
<evidence type="ECO:0000313" key="1">
    <source>
        <dbReference type="EMBL" id="MBD0416489.1"/>
    </source>
</evidence>
<reference evidence="1" key="1">
    <citation type="submission" date="2020-09" db="EMBL/GenBank/DDBJ databases">
        <title>Genome seq and assembly of Tianweitania sp.</title>
        <authorList>
            <person name="Chhetri G."/>
        </authorList>
    </citation>
    <scope>NUCLEOTIDE SEQUENCE</scope>
    <source>
        <strain evidence="1">Rool2</strain>
    </source>
</reference>
<sequence>MRVLYKGLGVVFIALAWLGSVSLALLISDRVPPLTYEGARALQSSVPQGGAIDVEFEVYRTKICPSTVRRYLVDADDVQHAITNYTVGSNSKKGREVYQRTITVPQNAAVGPAIYFVRLEYICNLAQQLGWPIKVESPPVPFRVTAAVSMVPFGLPPPGEGD</sequence>
<proteinExistence type="predicted"/>
<dbReference type="RefSeq" id="WP_188165935.1">
    <property type="nucleotide sequence ID" value="NZ_JACVVX010000006.1"/>
</dbReference>
<accession>A0A8J6PV79</accession>
<dbReference type="Proteomes" id="UP000643405">
    <property type="component" value="Unassembled WGS sequence"/>
</dbReference>
<gene>
    <name evidence="1" type="ORF">ICI42_17685</name>
</gene>
<name>A0A8J6PV79_9HYPH</name>
<comment type="caution">
    <text evidence="1">The sequence shown here is derived from an EMBL/GenBank/DDBJ whole genome shotgun (WGS) entry which is preliminary data.</text>
</comment>
<protein>
    <submittedName>
        <fullName evidence="1">Uncharacterized protein</fullName>
    </submittedName>
</protein>